<comment type="caution">
    <text evidence="5">The sequence shown here is derived from an EMBL/GenBank/DDBJ whole genome shotgun (WGS) entry which is preliminary data.</text>
</comment>
<comment type="similarity">
    <text evidence="2">Belongs to the fimbrial protein family.</text>
</comment>
<evidence type="ECO:0000256" key="3">
    <source>
        <dbReference type="ARBA" id="ARBA00023263"/>
    </source>
</evidence>
<dbReference type="InterPro" id="IPR036937">
    <property type="entry name" value="Adhesion_dom_fimbrial_sf"/>
</dbReference>
<dbReference type="SUPFAM" id="SSF49401">
    <property type="entry name" value="Bacterial adhesins"/>
    <property type="match status" value="1"/>
</dbReference>
<evidence type="ECO:0000256" key="4">
    <source>
        <dbReference type="SAM" id="SignalP"/>
    </source>
</evidence>
<reference evidence="5 6" key="1">
    <citation type="submission" date="2018-07" db="EMBL/GenBank/DDBJ databases">
        <title>Draft Genome Sequence of Pseudomonas fluorescens AHK-1 associated with canker disease of kiwifruit.</title>
        <authorList>
            <person name="Wu Z."/>
        </authorList>
    </citation>
    <scope>NUCLEOTIDE SEQUENCE [LARGE SCALE GENOMIC DNA]</scope>
    <source>
        <strain evidence="5 6">AHK-1</strain>
    </source>
</reference>
<dbReference type="Gene3D" id="2.60.40.1090">
    <property type="entry name" value="Fimbrial-type adhesion domain"/>
    <property type="match status" value="1"/>
</dbReference>
<name>A0A7Z6MZ14_PSEFL</name>
<gene>
    <name evidence="5" type="ORF">DL347_09270</name>
</gene>
<dbReference type="PANTHER" id="PTHR33420:SF14">
    <property type="entry name" value="TYPE 1 FIMBRIN D-MANNOSE SPECIFIC ADHESIN"/>
    <property type="match status" value="1"/>
</dbReference>
<dbReference type="Proteomes" id="UP000255541">
    <property type="component" value="Unassembled WGS sequence"/>
</dbReference>
<organism evidence="5 6">
    <name type="scientific">Pseudomonas fluorescens</name>
    <dbReference type="NCBI Taxonomy" id="294"/>
    <lineage>
        <taxon>Bacteria</taxon>
        <taxon>Pseudomonadati</taxon>
        <taxon>Pseudomonadota</taxon>
        <taxon>Gammaproteobacteria</taxon>
        <taxon>Pseudomonadales</taxon>
        <taxon>Pseudomonadaceae</taxon>
        <taxon>Pseudomonas</taxon>
    </lineage>
</organism>
<dbReference type="GO" id="GO:0009289">
    <property type="term" value="C:pilus"/>
    <property type="evidence" value="ECO:0007669"/>
    <property type="project" value="UniProtKB-SubCell"/>
</dbReference>
<keyword evidence="3" id="KW-0281">Fimbrium</keyword>
<sequence length="176" mass="18174">MKIRTRALLLTMTTSLASLPAVHADTTGTLNFTGQVNAGTCDLAAGDLNRSLALPAIKISDFDATSTAGSLDFEISAECDSDIRKVVFQFGGTPAEANPLLFSNTGTSKGTALALSHRAAKAYAIPANGTVEQRSRTIATKGKKAVIPLTAAYHKTGVAITQGTLASAVTVSITYN</sequence>
<evidence type="ECO:0000256" key="2">
    <source>
        <dbReference type="ARBA" id="ARBA00006671"/>
    </source>
</evidence>
<dbReference type="EMBL" id="QRBA01000004">
    <property type="protein sequence ID" value="RDS91634.1"/>
    <property type="molecule type" value="Genomic_DNA"/>
</dbReference>
<feature type="chain" id="PRO_5031134668" evidence="4">
    <location>
        <begin position="24"/>
        <end position="176"/>
    </location>
</feature>
<protein>
    <submittedName>
        <fullName evidence="5">Type 1 fimbrial protein</fullName>
    </submittedName>
</protein>
<dbReference type="PANTHER" id="PTHR33420">
    <property type="entry name" value="FIMBRIAL SUBUNIT ELFA-RELATED"/>
    <property type="match status" value="1"/>
</dbReference>
<evidence type="ECO:0000313" key="6">
    <source>
        <dbReference type="Proteomes" id="UP000255541"/>
    </source>
</evidence>
<dbReference type="RefSeq" id="WP_115486479.1">
    <property type="nucleotide sequence ID" value="NZ_QRBA01000004.1"/>
</dbReference>
<comment type="subcellular location">
    <subcellularLocation>
        <location evidence="1">Fimbrium</location>
    </subcellularLocation>
</comment>
<keyword evidence="4" id="KW-0732">Signal</keyword>
<accession>A0A7Z6MZ14</accession>
<dbReference type="InterPro" id="IPR008966">
    <property type="entry name" value="Adhesion_dom_sf"/>
</dbReference>
<evidence type="ECO:0000313" key="5">
    <source>
        <dbReference type="EMBL" id="RDS91634.1"/>
    </source>
</evidence>
<proteinExistence type="inferred from homology"/>
<dbReference type="GO" id="GO:0043709">
    <property type="term" value="P:cell adhesion involved in single-species biofilm formation"/>
    <property type="evidence" value="ECO:0007669"/>
    <property type="project" value="TreeGrafter"/>
</dbReference>
<dbReference type="AlphaFoldDB" id="A0A7Z6MZ14"/>
<feature type="signal peptide" evidence="4">
    <location>
        <begin position="1"/>
        <end position="23"/>
    </location>
</feature>
<evidence type="ECO:0000256" key="1">
    <source>
        <dbReference type="ARBA" id="ARBA00004561"/>
    </source>
</evidence>
<dbReference type="InterPro" id="IPR050263">
    <property type="entry name" value="Bact_Fimbrial_Adh_Pro"/>
</dbReference>